<dbReference type="Pfam" id="PF04145">
    <property type="entry name" value="Ctr"/>
    <property type="match status" value="1"/>
</dbReference>
<gene>
    <name evidence="6" type="primary">106076401</name>
</gene>
<organism evidence="6 7">
    <name type="scientific">Biomphalaria glabrata</name>
    <name type="common">Bloodfluke planorb</name>
    <name type="synonym">Freshwater snail</name>
    <dbReference type="NCBI Taxonomy" id="6526"/>
    <lineage>
        <taxon>Eukaryota</taxon>
        <taxon>Metazoa</taxon>
        <taxon>Spiralia</taxon>
        <taxon>Lophotrochozoa</taxon>
        <taxon>Mollusca</taxon>
        <taxon>Gastropoda</taxon>
        <taxon>Heterobranchia</taxon>
        <taxon>Euthyneura</taxon>
        <taxon>Panpulmonata</taxon>
        <taxon>Hygrophila</taxon>
        <taxon>Lymnaeoidea</taxon>
        <taxon>Planorbidae</taxon>
        <taxon>Biomphalaria</taxon>
    </lineage>
</organism>
<dbReference type="InterPro" id="IPR007274">
    <property type="entry name" value="Cop_transporter"/>
</dbReference>
<keyword evidence="1 4" id="KW-0812">Transmembrane</keyword>
<keyword evidence="4" id="KW-0187">Copper transport</keyword>
<dbReference type="PANTHER" id="PTHR12483:SF115">
    <property type="entry name" value="COPPER TRANSPORT PROTEIN"/>
    <property type="match status" value="1"/>
</dbReference>
<dbReference type="OrthoDB" id="161814at2759"/>
<evidence type="ECO:0000313" key="7">
    <source>
        <dbReference type="Proteomes" id="UP000076420"/>
    </source>
</evidence>
<keyword evidence="2 4" id="KW-1133">Transmembrane helix</keyword>
<dbReference type="EnsemblMetazoa" id="BGLB011328-RC">
    <property type="protein sequence ID" value="BGLB011328-PC"/>
    <property type="gene ID" value="BGLB011328"/>
</dbReference>
<sequence length="212" mass="23897">MSHSHMAMATTTMGPHNHPMNTTMNHNQHNMPGMDHSGMDHSSMDHSSMDHSMHGMNMNMSMDMKMYFHTGIMEYVLFESCMTSTAGGMVGACFIIFFVAVLYEGLKYLREVLLQRTMTPASYAEARLPAGSSTEQMVMHVGPSVMNRMLSTGHFLQTFLHIVQVFISYCLMLVFMTYNVWLCLAVILGAGLGYFLFGWKRAVVVDSNEHCH</sequence>
<dbReference type="VEuPathDB" id="VectorBase:BGLB011328"/>
<dbReference type="RefSeq" id="XP_013092702.2">
    <property type="nucleotide sequence ID" value="XM_013237248.2"/>
</dbReference>
<keyword evidence="4" id="KW-0813">Transport</keyword>
<dbReference type="RefSeq" id="XP_013092704.2">
    <property type="nucleotide sequence ID" value="XM_013237250.2"/>
</dbReference>
<dbReference type="EnsemblMetazoa" id="BGLB011328-RE">
    <property type="protein sequence ID" value="BGLB011328-PE"/>
    <property type="gene ID" value="BGLB011328"/>
</dbReference>
<dbReference type="EnsemblMetazoa" id="BGLB011328-RG">
    <property type="protein sequence ID" value="BGLB011328-PG"/>
    <property type="gene ID" value="BGLB011328"/>
</dbReference>
<evidence type="ECO:0000256" key="2">
    <source>
        <dbReference type="ARBA" id="ARBA00022989"/>
    </source>
</evidence>
<dbReference type="VEuPathDB" id="VectorBase:BGLAX_032358"/>
<dbReference type="EnsemblMetazoa" id="BGLB011328-RF">
    <property type="protein sequence ID" value="BGLB011328-PF"/>
    <property type="gene ID" value="BGLB011328"/>
</dbReference>
<comment type="subcellular location">
    <subcellularLocation>
        <location evidence="4">Membrane</location>
        <topology evidence="4">Multi-pass membrane protein</topology>
    </subcellularLocation>
</comment>
<feature type="transmembrane region" description="Helical" evidence="4">
    <location>
        <begin position="180"/>
        <end position="199"/>
    </location>
</feature>
<dbReference type="EnsemblMetazoa" id="BGLB011328-RD">
    <property type="protein sequence ID" value="BGLB011328-PD"/>
    <property type="gene ID" value="BGLB011328"/>
</dbReference>
<dbReference type="STRING" id="6526.A0A2C9K0Y6"/>
<keyword evidence="4" id="KW-0186">Copper</keyword>
<evidence type="ECO:0000256" key="4">
    <source>
        <dbReference type="RuleBase" id="RU367022"/>
    </source>
</evidence>
<dbReference type="GO" id="GO:0005375">
    <property type="term" value="F:copper ion transmembrane transporter activity"/>
    <property type="evidence" value="ECO:0007669"/>
    <property type="project" value="UniProtKB-UniRule"/>
</dbReference>
<dbReference type="Proteomes" id="UP000076420">
    <property type="component" value="Unassembled WGS sequence"/>
</dbReference>
<comment type="similarity">
    <text evidence="4">Belongs to the copper transporter (Ctr) (TC 1.A.56) family. SLC31A subfamily.</text>
</comment>
<keyword evidence="4" id="KW-0406">Ion transport</keyword>
<dbReference type="EnsemblMetazoa" id="BGLB011328-RB">
    <property type="protein sequence ID" value="BGLB011328-PB"/>
    <property type="gene ID" value="BGLB011328"/>
</dbReference>
<dbReference type="AlphaFoldDB" id="A0A2C9K0Y6"/>
<dbReference type="GO" id="GO:0016020">
    <property type="term" value="C:membrane"/>
    <property type="evidence" value="ECO:0007669"/>
    <property type="project" value="UniProtKB-SubCell"/>
</dbReference>
<dbReference type="PANTHER" id="PTHR12483">
    <property type="entry name" value="SOLUTE CARRIER FAMILY 31 COPPER TRANSPORTERS"/>
    <property type="match status" value="1"/>
</dbReference>
<reference evidence="6" key="3">
    <citation type="submission" date="2020-05" db="UniProtKB">
        <authorList>
            <consortium name="EnsemblMetazoa"/>
        </authorList>
    </citation>
    <scope>IDENTIFICATION</scope>
    <source>
        <strain evidence="6">BB02</strain>
    </source>
</reference>
<keyword evidence="3 4" id="KW-0472">Membrane</keyword>
<evidence type="ECO:0000313" key="6">
    <source>
        <dbReference type="EnsemblMetazoa" id="BGLB011328-PE"/>
    </source>
</evidence>
<accession>A0A2C9K0Y6</accession>
<name>A0A2C9K0Y6_BIOGL</name>
<reference evidence="5" key="2">
    <citation type="submission" date="2013-03" db="EMBL/GenBank/DDBJ databases">
        <title>Sequence assembly of the Biomphalaria glabrata genome version 4.3.</title>
        <authorList>
            <person name="Warren W."/>
            <person name="Wilson R.K."/>
            <person name="Hillier L.W."/>
            <person name="Minx P."/>
        </authorList>
    </citation>
    <scope>NUCLEOTIDE SEQUENCE</scope>
    <source>
        <strain evidence="5">BB02</strain>
    </source>
</reference>
<dbReference type="RefSeq" id="XP_013092701.2">
    <property type="nucleotide sequence ID" value="XM_013237247.2"/>
</dbReference>
<evidence type="ECO:0000313" key="5">
    <source>
        <dbReference type="EnsemblMetazoa" id="BGLB011328-PC"/>
    </source>
</evidence>
<feature type="transmembrane region" description="Helical" evidence="4">
    <location>
        <begin position="155"/>
        <end position="175"/>
    </location>
</feature>
<dbReference type="RefSeq" id="XP_013092707.2">
    <property type="nucleotide sequence ID" value="XM_013237253.2"/>
</dbReference>
<proteinExistence type="inferred from homology"/>
<evidence type="ECO:0000256" key="1">
    <source>
        <dbReference type="ARBA" id="ARBA00022692"/>
    </source>
</evidence>
<protein>
    <recommendedName>
        <fullName evidence="4">Copper transport protein</fullName>
    </recommendedName>
</protein>
<evidence type="ECO:0000256" key="3">
    <source>
        <dbReference type="ARBA" id="ARBA00023136"/>
    </source>
</evidence>
<dbReference type="KEGG" id="bgt:106076401"/>
<dbReference type="SMR" id="A0A2C9K0Y6"/>
<reference evidence="5" key="1">
    <citation type="journal article" date="2004" name="J. Parasitol.">
        <title>The mitochondrial genome of Biomphalaria glabrata (Gastropoda: Basommatophora), intermediate host of Schistosoma mansoni.</title>
        <authorList>
            <person name="DeJong R.J."/>
            <person name="Emery A.M."/>
            <person name="Adema C.M."/>
        </authorList>
    </citation>
    <scope>NUCLEOTIDE SEQUENCE</scope>
    <source>
        <strain evidence="5">BB02</strain>
    </source>
</reference>
<feature type="transmembrane region" description="Helical" evidence="4">
    <location>
        <begin position="75"/>
        <end position="103"/>
    </location>
</feature>